<keyword evidence="2 5" id="KW-0808">Transferase</keyword>
<feature type="compositionally biased region" description="Low complexity" evidence="3">
    <location>
        <begin position="26"/>
        <end position="36"/>
    </location>
</feature>
<dbReference type="GO" id="GO:0009244">
    <property type="term" value="P:lipopolysaccharide core region biosynthetic process"/>
    <property type="evidence" value="ECO:0007669"/>
    <property type="project" value="TreeGrafter"/>
</dbReference>
<dbReference type="Pfam" id="PF21129">
    <property type="entry name" value="TibC_1st"/>
    <property type="match status" value="1"/>
</dbReference>
<gene>
    <name evidence="5" type="ORF">BN533_02100</name>
</gene>
<dbReference type="NCBIfam" id="TIGR04414">
    <property type="entry name" value="hepto_Aah_TibC"/>
    <property type="match status" value="1"/>
</dbReference>
<keyword evidence="1" id="KW-0328">Glycosyltransferase</keyword>
<sequence>MTEIKSASDEEMAYSAKGNSDGNNGGLPQQGQAPQAAPKPYMTFAAGQVQQPSGIAGISFDFNYGARVTVPQGEYRVRFIDRKACLTVYDAPASGVLVASSKKYFIDFRIEVYEKDKMIFAHDLDLRSQKVLLKFPVGILGDILAWFPYAEAFRQKHGCQLYCAMDEELADLFKPAYPKIHFLKPEERPEGLYASYYMGIFFPCDDRLHQPSDFRIRGLHQNAAMILGLDEGGEPPQLSVKLLPKDKTRKIKEPYVCIAAQSSSQAKYWNNGSGWLNVVKHLKAKGYRVLCIDRENVYGMKSRFNIIPYGAEDFTGKLPLSERIDLLYHADFFVGLSSGLSWVANGVGIPVVLISGFTLPFNEFATPYRVINYHVCNGCWNDTQVVFDHKDFEWCPRLKGTDRQFECSRYITPEAVNKVIDKLMADYQLDPLVAEAGKGKATTTKKKQELIKK</sequence>
<evidence type="ECO:0000313" key="5">
    <source>
        <dbReference type="EMBL" id="CDB44880.1"/>
    </source>
</evidence>
<dbReference type="AlphaFoldDB" id="R6I6B4"/>
<comment type="caution">
    <text evidence="5">The sequence shown here is derived from an EMBL/GenBank/DDBJ whole genome shotgun (WGS) entry which is preliminary data.</text>
</comment>
<dbReference type="InterPro" id="IPR002201">
    <property type="entry name" value="Glyco_trans_9"/>
</dbReference>
<accession>R6I6B4</accession>
<evidence type="ECO:0000256" key="1">
    <source>
        <dbReference type="ARBA" id="ARBA00022676"/>
    </source>
</evidence>
<protein>
    <submittedName>
        <fullName evidence="5">Putative glycosyltransferase</fullName>
    </submittedName>
</protein>
<dbReference type="GO" id="GO:0008713">
    <property type="term" value="F:ADP-heptose-lipopolysaccharide heptosyltransferase activity"/>
    <property type="evidence" value="ECO:0007669"/>
    <property type="project" value="TreeGrafter"/>
</dbReference>
<evidence type="ECO:0000256" key="2">
    <source>
        <dbReference type="ARBA" id="ARBA00022679"/>
    </source>
</evidence>
<dbReference type="CDD" id="cd03789">
    <property type="entry name" value="GT9_LPS_heptosyltransferase"/>
    <property type="match status" value="1"/>
</dbReference>
<organism evidence="5">
    <name type="scientific">Phascolarctobacterium faecium</name>
    <dbReference type="NCBI Taxonomy" id="33025"/>
    <lineage>
        <taxon>Bacteria</taxon>
        <taxon>Bacillati</taxon>
        <taxon>Bacillota</taxon>
        <taxon>Negativicutes</taxon>
        <taxon>Acidaminococcales</taxon>
        <taxon>Acidaminococcaceae</taxon>
        <taxon>Phascolarctobacterium</taxon>
    </lineage>
</organism>
<dbReference type="SUPFAM" id="SSF53756">
    <property type="entry name" value="UDP-Glycosyltransferase/glycogen phosphorylase"/>
    <property type="match status" value="1"/>
</dbReference>
<evidence type="ECO:0000256" key="3">
    <source>
        <dbReference type="SAM" id="MobiDB-lite"/>
    </source>
</evidence>
<proteinExistence type="predicted"/>
<dbReference type="RefSeq" id="WP_021718999.1">
    <property type="nucleotide sequence ID" value="NZ_FR885247.1"/>
</dbReference>
<feature type="domain" description="Autotransproter heptosyltransferase TibC/BAHTCr-like N-terminal" evidence="4">
    <location>
        <begin position="55"/>
        <end position="115"/>
    </location>
</feature>
<feature type="region of interest" description="Disordered" evidence="3">
    <location>
        <begin position="1"/>
        <end position="36"/>
    </location>
</feature>
<dbReference type="InterPro" id="IPR049327">
    <property type="entry name" value="TibC/BAHTCr-like_N"/>
</dbReference>
<dbReference type="PANTHER" id="PTHR30160">
    <property type="entry name" value="TETRAACYLDISACCHARIDE 4'-KINASE-RELATED"/>
    <property type="match status" value="1"/>
</dbReference>
<dbReference type="STRING" id="1262914.BN533_02100"/>
<dbReference type="EMBL" id="CBDS010000003">
    <property type="protein sequence ID" value="CDB44880.1"/>
    <property type="molecule type" value="Genomic_DNA"/>
</dbReference>
<reference evidence="5" key="1">
    <citation type="submission" date="2012-11" db="EMBL/GenBank/DDBJ databases">
        <title>Dependencies among metagenomic species, viruses, plasmids and units of genetic variation.</title>
        <authorList>
            <person name="Nielsen H.B."/>
            <person name="Almeida M."/>
            <person name="Juncker A.S."/>
            <person name="Rasmussen S."/>
            <person name="Li J."/>
            <person name="Sunagawa S."/>
            <person name="Plichta D."/>
            <person name="Gautier L."/>
            <person name="Le Chatelier E."/>
            <person name="Peletier E."/>
            <person name="Bonde I."/>
            <person name="Nielsen T."/>
            <person name="Manichanh C."/>
            <person name="Arumugam M."/>
            <person name="Batto J."/>
            <person name="Santos M.B.Q.D."/>
            <person name="Blom N."/>
            <person name="Borruel N."/>
            <person name="Burgdorf K.S."/>
            <person name="Boumezbeur F."/>
            <person name="Casellas F."/>
            <person name="Dore J."/>
            <person name="Guarner F."/>
            <person name="Hansen T."/>
            <person name="Hildebrand F."/>
            <person name="Kaas R.S."/>
            <person name="Kennedy S."/>
            <person name="Kristiansen K."/>
            <person name="Kultima J.R."/>
            <person name="Leonard P."/>
            <person name="Levenez F."/>
            <person name="Lund O."/>
            <person name="Moumen B."/>
            <person name="Le Paslier D."/>
            <person name="Pons N."/>
            <person name="Pedersen O."/>
            <person name="Prifti E."/>
            <person name="Qin J."/>
            <person name="Raes J."/>
            <person name="Tap J."/>
            <person name="Tims S."/>
            <person name="Ussery D.W."/>
            <person name="Yamada T."/>
            <person name="MetaHit consortium"/>
            <person name="Renault P."/>
            <person name="Sicheritz-Ponten T."/>
            <person name="Bork P."/>
            <person name="Wang J."/>
            <person name="Brunak S."/>
            <person name="Ehrlich S.D."/>
        </authorList>
    </citation>
    <scope>NUCLEOTIDE SEQUENCE [LARGE SCALE GENOMIC DNA]</scope>
</reference>
<name>R6I6B4_9FIRM</name>
<dbReference type="InterPro" id="IPR030929">
    <property type="entry name" value="Aah/TibC-like"/>
</dbReference>
<dbReference type="Gene3D" id="3.40.50.2000">
    <property type="entry name" value="Glycogen Phosphorylase B"/>
    <property type="match status" value="1"/>
</dbReference>
<evidence type="ECO:0000259" key="4">
    <source>
        <dbReference type="Pfam" id="PF21129"/>
    </source>
</evidence>
<dbReference type="eggNOG" id="COG0859">
    <property type="taxonomic scope" value="Bacteria"/>
</dbReference>
<dbReference type="HOGENOM" id="CLU_044689_0_0_9"/>
<dbReference type="InterPro" id="IPR051199">
    <property type="entry name" value="LPS_LOS_Heptosyltrfase"/>
</dbReference>
<dbReference type="Pfam" id="PF01075">
    <property type="entry name" value="Glyco_transf_9"/>
    <property type="match status" value="1"/>
</dbReference>
<dbReference type="GO" id="GO:0005829">
    <property type="term" value="C:cytosol"/>
    <property type="evidence" value="ECO:0007669"/>
    <property type="project" value="TreeGrafter"/>
</dbReference>